<keyword evidence="2 5" id="KW-0812">Transmembrane</keyword>
<protein>
    <submittedName>
        <fullName evidence="8">Tetraspanin-8</fullName>
    </submittedName>
</protein>
<dbReference type="GeneID" id="108888928"/>
<dbReference type="InterPro" id="IPR008952">
    <property type="entry name" value="Tetraspanin_EC2_sf"/>
</dbReference>
<evidence type="ECO:0000313" key="8">
    <source>
        <dbReference type="RefSeq" id="XP_018540685.1"/>
    </source>
</evidence>
<dbReference type="OrthoDB" id="438211at2759"/>
<accession>A0A4W6D665</accession>
<evidence type="ECO:0000256" key="4">
    <source>
        <dbReference type="ARBA" id="ARBA00023136"/>
    </source>
</evidence>
<dbReference type="InterPro" id="IPR018499">
    <property type="entry name" value="Tetraspanin/Peripherin"/>
</dbReference>
<dbReference type="GeneTree" id="ENSGT00940000174996"/>
<name>A0A4W6D665_LATCA</name>
<feature type="transmembrane region" description="Helical" evidence="5">
    <location>
        <begin position="206"/>
        <end position="233"/>
    </location>
</feature>
<dbReference type="GO" id="GO:0016020">
    <property type="term" value="C:membrane"/>
    <property type="evidence" value="ECO:0007669"/>
    <property type="project" value="UniProtKB-SubCell"/>
</dbReference>
<dbReference type="Proteomes" id="UP000694890">
    <property type="component" value="Linkage group LG18"/>
</dbReference>
<evidence type="ECO:0000313" key="6">
    <source>
        <dbReference type="Ensembl" id="ENSLCAP00010020403.1"/>
    </source>
</evidence>
<dbReference type="Proteomes" id="UP000314980">
    <property type="component" value="Unassembled WGS sequence"/>
</dbReference>
<reference evidence="6" key="3">
    <citation type="submission" date="2025-05" db="UniProtKB">
        <authorList>
            <consortium name="Ensembl"/>
        </authorList>
    </citation>
    <scope>IDENTIFICATION</scope>
</reference>
<dbReference type="SUPFAM" id="SSF48652">
    <property type="entry name" value="Tetraspanin"/>
    <property type="match status" value="1"/>
</dbReference>
<dbReference type="RefSeq" id="XP_018540685.1">
    <property type="nucleotide sequence ID" value="XM_018685169.2"/>
</dbReference>
<dbReference type="Ensembl" id="ENSLCAT00010020856.1">
    <property type="protein sequence ID" value="ENSLCAP00010020403.1"/>
    <property type="gene ID" value="ENSLCAG00010009641.1"/>
</dbReference>
<dbReference type="KEGG" id="lcf:108888928"/>
<feature type="transmembrane region" description="Helical" evidence="5">
    <location>
        <begin position="53"/>
        <end position="71"/>
    </location>
</feature>
<keyword evidence="7" id="KW-1185">Reference proteome</keyword>
<gene>
    <name evidence="6 8" type="primary">LOC108888928</name>
</gene>
<evidence type="ECO:0000313" key="7">
    <source>
        <dbReference type="Proteomes" id="UP000314980"/>
    </source>
</evidence>
<keyword evidence="4 5" id="KW-0472">Membrane</keyword>
<comment type="subcellular location">
    <subcellularLocation>
        <location evidence="1">Membrane</location>
        <topology evidence="1">Multi-pass membrane protein</topology>
    </subcellularLocation>
</comment>
<dbReference type="AlphaFoldDB" id="A0A4W6D665"/>
<evidence type="ECO:0000256" key="5">
    <source>
        <dbReference type="SAM" id="Phobius"/>
    </source>
</evidence>
<evidence type="ECO:0000256" key="2">
    <source>
        <dbReference type="ARBA" id="ARBA00022692"/>
    </source>
</evidence>
<keyword evidence="3 5" id="KW-1133">Transmembrane helix</keyword>
<reference evidence="7" key="1">
    <citation type="submission" date="2015-09" db="EMBL/GenBank/DDBJ databases">
        <authorList>
            <person name="Sai Rama Sridatta P."/>
        </authorList>
    </citation>
    <scope>NUCLEOTIDE SEQUENCE [LARGE SCALE GENOMIC DNA]</scope>
</reference>
<reference evidence="8" key="2">
    <citation type="submission" date="2025-04" db="UniProtKB">
        <authorList>
            <consortium name="RefSeq"/>
        </authorList>
    </citation>
    <scope>IDENTIFICATION</scope>
    <source>
        <tissue evidence="8">Brain</tissue>
    </source>
</reference>
<evidence type="ECO:0000256" key="3">
    <source>
        <dbReference type="ARBA" id="ARBA00022989"/>
    </source>
</evidence>
<dbReference type="InParanoid" id="A0A4W6D665"/>
<dbReference type="Gene3D" id="1.10.1450.10">
    <property type="entry name" value="Tetraspanin"/>
    <property type="match status" value="1"/>
</dbReference>
<evidence type="ECO:0000256" key="1">
    <source>
        <dbReference type="ARBA" id="ARBA00004141"/>
    </source>
</evidence>
<dbReference type="Pfam" id="PF00335">
    <property type="entry name" value="Tetraspanin"/>
    <property type="match status" value="1"/>
</dbReference>
<feature type="transmembrane region" description="Helical" evidence="5">
    <location>
        <begin position="78"/>
        <end position="96"/>
    </location>
</feature>
<organism evidence="6 7">
    <name type="scientific">Lates calcarifer</name>
    <name type="common">Barramundi</name>
    <name type="synonym">Holocentrus calcarifer</name>
    <dbReference type="NCBI Taxonomy" id="8187"/>
    <lineage>
        <taxon>Eukaryota</taxon>
        <taxon>Metazoa</taxon>
        <taxon>Chordata</taxon>
        <taxon>Craniata</taxon>
        <taxon>Vertebrata</taxon>
        <taxon>Euteleostomi</taxon>
        <taxon>Actinopterygii</taxon>
        <taxon>Neopterygii</taxon>
        <taxon>Teleostei</taxon>
        <taxon>Neoteleostei</taxon>
        <taxon>Acanthomorphata</taxon>
        <taxon>Carangaria</taxon>
        <taxon>Carangaria incertae sedis</taxon>
        <taxon>Centropomidae</taxon>
        <taxon>Lates</taxon>
    </lineage>
</organism>
<feature type="transmembrane region" description="Helical" evidence="5">
    <location>
        <begin position="12"/>
        <end position="33"/>
    </location>
</feature>
<proteinExistence type="predicted"/>
<sequence length="266" mass="29576">MGKVNVCLKRSYITVASLIGIISTLLLAITLFSHGYLHGQEEFSPQTVTGLRGMYGLSLVPLFLTIIGLFGACKMKKWALILFTVGMILISLYMFVSESIALAMRPQVTRLLRRQYLEVGPLANASETFTSRLSEAQMDLQCCGLDQGYMDWGYNIPETCLCAEHSTNPCVAAPRDSALFEDKSLAQPIMIYKEPCLPYLIAEEMFYINTVLGVMLGYTFLWVLSIVLCISILCQLNRKEDTPTVVYSPEAKAGNYTTLTEPAEDT</sequence>